<dbReference type="InterPro" id="IPR013955">
    <property type="entry name" value="Rep_factor-A_C"/>
</dbReference>
<reference evidence="5" key="1">
    <citation type="submission" date="2025-08" db="UniProtKB">
        <authorList>
            <consortium name="RefSeq"/>
        </authorList>
    </citation>
    <scope>IDENTIFICATION</scope>
</reference>
<feature type="domain" description="Replication factor A C-terminal" evidence="2">
    <location>
        <begin position="179"/>
        <end position="300"/>
    </location>
</feature>
<accession>A0AAJ7L6C4</accession>
<dbReference type="InterPro" id="IPR031657">
    <property type="entry name" value="REPA_OB_2"/>
</dbReference>
<dbReference type="Pfam" id="PF08646">
    <property type="entry name" value="Rep_fac-A_C"/>
    <property type="match status" value="1"/>
</dbReference>
<sequence length="359" mass="41043">MSTTIIEIPDELELDDDYDLTPLMNLPRAFKDNAVFNISGVIVSISETTHIQRMKDNKLIPKYDIRIADQHKKLVNITVWSDDRVDIVDNTGRAVILTRVKTKVYNGHPTFTLTQDSEKIFDDTIHEIRVLNEWWTAHSSVRGDLGPLFQFSIETKRVVIANMIHDLVEMPAEVYAKFVIRGKVVNFDDRLHFYKSCPNVTCYKKLEERSSGTYWCPRCRHEARSHDVGATTSSEIEDVTGQRVECTVFGMTISVLFDHNLDDVTTSASSMEPIRALRDKVFDFKISAKRCFFSGGHKNVFAVQGCDIVSDEYTLRRLRLDFTKPGYPFSLQRSTLFGGVCGDNRPSGWWLARGVWPES</sequence>
<evidence type="ECO:0000259" key="3">
    <source>
        <dbReference type="Pfam" id="PF16900"/>
    </source>
</evidence>
<proteinExistence type="predicted"/>
<dbReference type="GeneID" id="108865038"/>
<dbReference type="Pfam" id="PF16900">
    <property type="entry name" value="REPA_OB_2"/>
    <property type="match status" value="1"/>
</dbReference>
<feature type="domain" description="Replication protein A OB" evidence="3">
    <location>
        <begin position="31"/>
        <end position="109"/>
    </location>
</feature>
<dbReference type="GO" id="GO:0003677">
    <property type="term" value="F:DNA binding"/>
    <property type="evidence" value="ECO:0007669"/>
    <property type="project" value="UniProtKB-KW"/>
</dbReference>
<dbReference type="InterPro" id="IPR012340">
    <property type="entry name" value="NA-bd_OB-fold"/>
</dbReference>
<dbReference type="Proteomes" id="UP000694867">
    <property type="component" value="Unplaced"/>
</dbReference>
<dbReference type="SUPFAM" id="SSF50249">
    <property type="entry name" value="Nucleic acid-binding proteins"/>
    <property type="match status" value="2"/>
</dbReference>
<dbReference type="KEGG" id="goe:108865038"/>
<keyword evidence="1" id="KW-0238">DNA-binding</keyword>
<dbReference type="AlphaFoldDB" id="A0AAJ7L6C4"/>
<dbReference type="Gene3D" id="2.40.50.140">
    <property type="entry name" value="Nucleic acid-binding proteins"/>
    <property type="match status" value="2"/>
</dbReference>
<gene>
    <name evidence="5" type="primary">LOC108865038</name>
</gene>
<keyword evidence="4" id="KW-1185">Reference proteome</keyword>
<evidence type="ECO:0000313" key="5">
    <source>
        <dbReference type="RefSeq" id="XP_018497188.1"/>
    </source>
</evidence>
<evidence type="ECO:0000313" key="4">
    <source>
        <dbReference type="Proteomes" id="UP000694867"/>
    </source>
</evidence>
<organism evidence="4 5">
    <name type="scientific">Galendromus occidentalis</name>
    <name type="common">western predatory mite</name>
    <dbReference type="NCBI Taxonomy" id="34638"/>
    <lineage>
        <taxon>Eukaryota</taxon>
        <taxon>Metazoa</taxon>
        <taxon>Ecdysozoa</taxon>
        <taxon>Arthropoda</taxon>
        <taxon>Chelicerata</taxon>
        <taxon>Arachnida</taxon>
        <taxon>Acari</taxon>
        <taxon>Parasitiformes</taxon>
        <taxon>Mesostigmata</taxon>
        <taxon>Gamasina</taxon>
        <taxon>Phytoseioidea</taxon>
        <taxon>Phytoseiidae</taxon>
        <taxon>Typhlodrominae</taxon>
        <taxon>Galendromus</taxon>
    </lineage>
</organism>
<protein>
    <submittedName>
        <fullName evidence="5">Replication protein A 70 kDa DNA-binding subunit B-like</fullName>
    </submittedName>
</protein>
<name>A0AAJ7L6C4_9ACAR</name>
<evidence type="ECO:0000256" key="1">
    <source>
        <dbReference type="ARBA" id="ARBA00023125"/>
    </source>
</evidence>
<dbReference type="RefSeq" id="XP_018497188.1">
    <property type="nucleotide sequence ID" value="XM_018641672.1"/>
</dbReference>
<evidence type="ECO:0000259" key="2">
    <source>
        <dbReference type="Pfam" id="PF08646"/>
    </source>
</evidence>